<evidence type="ECO:0000313" key="1">
    <source>
        <dbReference type="EMBL" id="JAD65418.1"/>
    </source>
</evidence>
<reference evidence="1" key="1">
    <citation type="submission" date="2014-09" db="EMBL/GenBank/DDBJ databases">
        <authorList>
            <person name="Magalhaes I.L.F."/>
            <person name="Oliveira U."/>
            <person name="Santos F.R."/>
            <person name="Vidigal T.H.D.A."/>
            <person name="Brescovit A.D."/>
            <person name="Santos A.J."/>
        </authorList>
    </citation>
    <scope>NUCLEOTIDE SEQUENCE</scope>
    <source>
        <tissue evidence="1">Shoot tissue taken approximately 20 cm above the soil surface</tissue>
    </source>
</reference>
<accession>A0A0A9BT89</accession>
<reference evidence="1" key="2">
    <citation type="journal article" date="2015" name="Data Brief">
        <title>Shoot transcriptome of the giant reed, Arundo donax.</title>
        <authorList>
            <person name="Barrero R.A."/>
            <person name="Guerrero F.D."/>
            <person name="Moolhuijzen P."/>
            <person name="Goolsby J.A."/>
            <person name="Tidwell J."/>
            <person name="Bellgard S.E."/>
            <person name="Bellgard M.I."/>
        </authorList>
    </citation>
    <scope>NUCLEOTIDE SEQUENCE</scope>
    <source>
        <tissue evidence="1">Shoot tissue taken approximately 20 cm above the soil surface</tissue>
    </source>
</reference>
<organism evidence="1">
    <name type="scientific">Arundo donax</name>
    <name type="common">Giant reed</name>
    <name type="synonym">Donax arundinaceus</name>
    <dbReference type="NCBI Taxonomy" id="35708"/>
    <lineage>
        <taxon>Eukaryota</taxon>
        <taxon>Viridiplantae</taxon>
        <taxon>Streptophyta</taxon>
        <taxon>Embryophyta</taxon>
        <taxon>Tracheophyta</taxon>
        <taxon>Spermatophyta</taxon>
        <taxon>Magnoliopsida</taxon>
        <taxon>Liliopsida</taxon>
        <taxon>Poales</taxon>
        <taxon>Poaceae</taxon>
        <taxon>PACMAD clade</taxon>
        <taxon>Arundinoideae</taxon>
        <taxon>Arundineae</taxon>
        <taxon>Arundo</taxon>
    </lineage>
</organism>
<sequence length="48" mass="5290">MEAAFRTAVSLSLCFSRHVSPSFVVMCASATCCINVSQKMRCALKKFE</sequence>
<dbReference type="EMBL" id="GBRH01232477">
    <property type="protein sequence ID" value="JAD65418.1"/>
    <property type="molecule type" value="Transcribed_RNA"/>
</dbReference>
<name>A0A0A9BT89_ARUDO</name>
<dbReference type="AlphaFoldDB" id="A0A0A9BT89"/>
<protein>
    <submittedName>
        <fullName evidence="1">Uncharacterized protein</fullName>
    </submittedName>
</protein>
<proteinExistence type="predicted"/>